<evidence type="ECO:0000256" key="1">
    <source>
        <dbReference type="ARBA" id="ARBA00022441"/>
    </source>
</evidence>
<comment type="caution">
    <text evidence="4">The sequence shown here is derived from an EMBL/GenBank/DDBJ whole genome shotgun (WGS) entry which is preliminary data.</text>
</comment>
<dbReference type="VEuPathDB" id="FungiDB:RhiirFUN_024453"/>
<accession>A0A2N1MN57</accession>
<gene>
    <name evidence="4" type="ORF">RhiirC2_813417</name>
</gene>
<protein>
    <recommendedName>
        <fullName evidence="6">Galactose oxidase</fullName>
    </recommendedName>
</protein>
<keyword evidence="1" id="KW-0880">Kelch repeat</keyword>
<sequence>MVPLHGSATSTKGGTNNDTLFLYGGFSNDPTMALVYTFDPQHIVWNPQNITGIDTINRKYKLTGVMGFNEKFYLWGGGTDNGIVNDMLILNTINLNWEKGSLVNAPAPRYNYGATLLPNNKIIYMGGQIQGATDNPNTLIAVEGVTLTLSEVYIYDMTSDSWDTKITSGEIPSNRCCFSTVLGLDGQRVIIYGGIFNNPGFFDTTLYVLNLANYSWYIPKISGKIPKSRILPKANVIGKYMVITFGDGYDRTVENDLLLLDISNNEEYIWTTQFDPKNDTVSPPPPNNIVGVIVGSILSVIFLSVGGFFIYKWNKNKQNQKTINENNNRSNYSQEEKDNDKQEIIQMPRNENTTNHEPVIVPANDYHGQEIMQTPKNGNSTNNEPIIPAPAVASDNNNYNYGQEVISTSNNGRLSSQILKDEILQAVKQEIKNELLQAVRDNNFDITKKK</sequence>
<evidence type="ECO:0000313" key="5">
    <source>
        <dbReference type="Proteomes" id="UP000233469"/>
    </source>
</evidence>
<dbReference type="Gene3D" id="2.120.10.80">
    <property type="entry name" value="Kelch-type beta propeller"/>
    <property type="match status" value="2"/>
</dbReference>
<dbReference type="PANTHER" id="PTHR46093:SF18">
    <property type="entry name" value="FIBRONECTIN TYPE-III DOMAIN-CONTAINING PROTEIN"/>
    <property type="match status" value="1"/>
</dbReference>
<keyword evidence="3" id="KW-1133">Transmembrane helix</keyword>
<dbReference type="AlphaFoldDB" id="A0A2N1MN57"/>
<reference evidence="4 5" key="1">
    <citation type="submission" date="2016-04" db="EMBL/GenBank/DDBJ databases">
        <title>Genome analyses suggest a sexual origin of heterokaryosis in a supposedly ancient asexual fungus.</title>
        <authorList>
            <person name="Ropars J."/>
            <person name="Sedzielewska K."/>
            <person name="Noel J."/>
            <person name="Charron P."/>
            <person name="Farinelli L."/>
            <person name="Marton T."/>
            <person name="Kruger M."/>
            <person name="Pelin A."/>
            <person name="Brachmann A."/>
            <person name="Corradi N."/>
        </authorList>
    </citation>
    <scope>NUCLEOTIDE SEQUENCE [LARGE SCALE GENOMIC DNA]</scope>
    <source>
        <strain evidence="4 5">C2</strain>
    </source>
</reference>
<dbReference type="VEuPathDB" id="FungiDB:FUN_006882"/>
<evidence type="ECO:0000256" key="2">
    <source>
        <dbReference type="ARBA" id="ARBA00022737"/>
    </source>
</evidence>
<evidence type="ECO:0000313" key="4">
    <source>
        <dbReference type="EMBL" id="PKK63038.1"/>
    </source>
</evidence>
<dbReference type="InterPro" id="IPR015915">
    <property type="entry name" value="Kelch-typ_b-propeller"/>
</dbReference>
<name>A0A2N1MN57_9GLOM</name>
<proteinExistence type="predicted"/>
<evidence type="ECO:0008006" key="6">
    <source>
        <dbReference type="Google" id="ProtNLM"/>
    </source>
</evidence>
<keyword evidence="2" id="KW-0677">Repeat</keyword>
<dbReference type="Pfam" id="PF24681">
    <property type="entry name" value="Kelch_KLHDC2_KLHL20_DRC7"/>
    <property type="match status" value="1"/>
</dbReference>
<feature type="transmembrane region" description="Helical" evidence="3">
    <location>
        <begin position="289"/>
        <end position="311"/>
    </location>
</feature>
<keyword evidence="3" id="KW-0472">Membrane</keyword>
<evidence type="ECO:0000256" key="3">
    <source>
        <dbReference type="SAM" id="Phobius"/>
    </source>
</evidence>
<reference evidence="4 5" key="2">
    <citation type="submission" date="2017-10" db="EMBL/GenBank/DDBJ databases">
        <title>Extensive intraspecific genome diversity in a model arbuscular mycorrhizal fungus.</title>
        <authorList>
            <person name="Chen E.C.H."/>
            <person name="Morin E."/>
            <person name="Baudet D."/>
            <person name="Noel J."/>
            <person name="Ndikumana S."/>
            <person name="Charron P."/>
            <person name="St-Onge C."/>
            <person name="Giorgi J."/>
            <person name="Grigoriev I.V."/>
            <person name="Roux C."/>
            <person name="Martin F.M."/>
            <person name="Corradi N."/>
        </authorList>
    </citation>
    <scope>NUCLEOTIDE SEQUENCE [LARGE SCALE GENOMIC DNA]</scope>
    <source>
        <strain evidence="4 5">C2</strain>
    </source>
</reference>
<keyword evidence="3" id="KW-0812">Transmembrane</keyword>
<dbReference type="SUPFAM" id="SSF117281">
    <property type="entry name" value="Kelch motif"/>
    <property type="match status" value="1"/>
</dbReference>
<dbReference type="PANTHER" id="PTHR46093">
    <property type="entry name" value="ACYL-COA-BINDING DOMAIN-CONTAINING PROTEIN 5"/>
    <property type="match status" value="1"/>
</dbReference>
<organism evidence="4 5">
    <name type="scientific">Rhizophagus irregularis</name>
    <dbReference type="NCBI Taxonomy" id="588596"/>
    <lineage>
        <taxon>Eukaryota</taxon>
        <taxon>Fungi</taxon>
        <taxon>Fungi incertae sedis</taxon>
        <taxon>Mucoromycota</taxon>
        <taxon>Glomeromycotina</taxon>
        <taxon>Glomeromycetes</taxon>
        <taxon>Glomerales</taxon>
        <taxon>Glomeraceae</taxon>
        <taxon>Rhizophagus</taxon>
    </lineage>
</organism>
<dbReference type="Proteomes" id="UP000233469">
    <property type="component" value="Unassembled WGS sequence"/>
</dbReference>
<dbReference type="VEuPathDB" id="FungiDB:RhiirA1_520831"/>
<dbReference type="EMBL" id="LLXL01001744">
    <property type="protein sequence ID" value="PKK63038.1"/>
    <property type="molecule type" value="Genomic_DNA"/>
</dbReference>